<dbReference type="PANTHER" id="PTHR10515">
    <property type="entry name" value="THYMIDINE PHOSPHORYLASE"/>
    <property type="match status" value="1"/>
</dbReference>
<evidence type="ECO:0000256" key="9">
    <source>
        <dbReference type="ARBA" id="ARBA00022679"/>
    </source>
</evidence>
<dbReference type="Pfam" id="PF07831">
    <property type="entry name" value="PYNP_C"/>
    <property type="match status" value="1"/>
</dbReference>
<name>A0ABV8VXC7_9BACI</name>
<gene>
    <name evidence="13" type="ORF">ACFOZ1_07795</name>
</gene>
<evidence type="ECO:0000256" key="3">
    <source>
        <dbReference type="ARBA" id="ARBA00003877"/>
    </source>
</evidence>
<comment type="catalytic activity">
    <reaction evidence="10">
        <text>uridine + phosphate = alpha-D-ribose 1-phosphate + uracil</text>
        <dbReference type="Rhea" id="RHEA:24388"/>
        <dbReference type="ChEBI" id="CHEBI:16704"/>
        <dbReference type="ChEBI" id="CHEBI:17568"/>
        <dbReference type="ChEBI" id="CHEBI:43474"/>
        <dbReference type="ChEBI" id="CHEBI:57720"/>
        <dbReference type="EC" id="2.4.2.2"/>
    </reaction>
</comment>
<dbReference type="SUPFAM" id="SSF52418">
    <property type="entry name" value="Nucleoside phosphorylase/phosphoribosyltransferase catalytic domain"/>
    <property type="match status" value="1"/>
</dbReference>
<comment type="cofactor">
    <cofactor evidence="2">
        <name>K(+)</name>
        <dbReference type="ChEBI" id="CHEBI:29103"/>
    </cofactor>
</comment>
<dbReference type="GO" id="GO:0016154">
    <property type="term" value="F:pyrimidine-nucleoside phosphorylase activity"/>
    <property type="evidence" value="ECO:0007669"/>
    <property type="project" value="UniProtKB-EC"/>
</dbReference>
<dbReference type="SUPFAM" id="SSF47648">
    <property type="entry name" value="Nucleoside phosphorylase/phosphoribosyltransferase N-terminal domain"/>
    <property type="match status" value="1"/>
</dbReference>
<dbReference type="Gene3D" id="3.40.1030.10">
    <property type="entry name" value="Nucleoside phosphorylase/phosphoribosyltransferase catalytic domain"/>
    <property type="match status" value="1"/>
</dbReference>
<dbReference type="InterPro" id="IPR036566">
    <property type="entry name" value="PYNP-like_C_sf"/>
</dbReference>
<dbReference type="InterPro" id="IPR018090">
    <property type="entry name" value="Pyrmidine_PPas_bac/euk"/>
</dbReference>
<accession>A0ABV8VXC7</accession>
<evidence type="ECO:0000256" key="11">
    <source>
        <dbReference type="ARBA" id="ARBA00048525"/>
    </source>
</evidence>
<evidence type="ECO:0000256" key="7">
    <source>
        <dbReference type="ARBA" id="ARBA00014680"/>
    </source>
</evidence>
<dbReference type="EC" id="2.4.2.2" evidence="6"/>
<evidence type="ECO:0000256" key="4">
    <source>
        <dbReference type="ARBA" id="ARBA00006915"/>
    </source>
</evidence>
<dbReference type="NCBIfam" id="NF004490">
    <property type="entry name" value="PRK05820.1"/>
    <property type="match status" value="1"/>
</dbReference>
<evidence type="ECO:0000313" key="13">
    <source>
        <dbReference type="EMBL" id="MFC4387716.1"/>
    </source>
</evidence>
<comment type="subunit">
    <text evidence="5">Homodimer.</text>
</comment>
<sequence>MRMVDIIAQKRNGDKLTEEEIQFFIENYMSDKIPDYQVASLMMAIYFQGMDEEETANLTKYMVQSGDEIDLSKVQGHKVDKHSTGGVGDKMTFIVGPLVAAAGIPVAKMSGRGLGHTGGTIDKLESIPGFDVELSNEQFIKNVNKYKLAVVGQTGNLAPADKKLYALRDVTATVNSIPLIASSIMSKKIASGADSIVLDVKTGSGAFMKSLEDSKKLAKEMVKIGKELNRNTIAVISDMNQPLGYEIGNANEVKEAIEVLQGKNIEDLRELGIELAAHMTVLGGVYSTYAEATERLEQLIQNGKAFEAFRNFIKAQNGDVSVIDDVSKLPTSKFHIEVLATTSGYVHAMDAEAIGTAAMHLGAGRATKDDKINHGVGITLHKKIGDYVAMDEPLVTLHADTESLNQVIDIIRKAFTINEKKVDKNKMIYDVIK</sequence>
<dbReference type="PROSITE" id="PS00647">
    <property type="entry name" value="THYMID_PHOSPHORYLASE"/>
    <property type="match status" value="1"/>
</dbReference>
<comment type="catalytic activity">
    <reaction evidence="11">
        <text>thymidine + phosphate = 2-deoxy-alpha-D-ribose 1-phosphate + thymine</text>
        <dbReference type="Rhea" id="RHEA:16037"/>
        <dbReference type="ChEBI" id="CHEBI:17748"/>
        <dbReference type="ChEBI" id="CHEBI:17821"/>
        <dbReference type="ChEBI" id="CHEBI:43474"/>
        <dbReference type="ChEBI" id="CHEBI:57259"/>
        <dbReference type="EC" id="2.4.2.2"/>
    </reaction>
</comment>
<evidence type="ECO:0000256" key="8">
    <source>
        <dbReference type="ARBA" id="ARBA00022676"/>
    </source>
</evidence>
<dbReference type="EMBL" id="JBHSDV010000001">
    <property type="protein sequence ID" value="MFC4387716.1"/>
    <property type="molecule type" value="Genomic_DNA"/>
</dbReference>
<reference evidence="14" key="1">
    <citation type="journal article" date="2019" name="Int. J. Syst. Evol. Microbiol.">
        <title>The Global Catalogue of Microorganisms (GCM) 10K type strain sequencing project: providing services to taxonomists for standard genome sequencing and annotation.</title>
        <authorList>
            <consortium name="The Broad Institute Genomics Platform"/>
            <consortium name="The Broad Institute Genome Sequencing Center for Infectious Disease"/>
            <person name="Wu L."/>
            <person name="Ma J."/>
        </authorList>
    </citation>
    <scope>NUCLEOTIDE SEQUENCE [LARGE SCALE GENOMIC DNA]</scope>
    <source>
        <strain evidence="14">KACC 14058</strain>
    </source>
</reference>
<dbReference type="Pfam" id="PF00591">
    <property type="entry name" value="Glycos_transf_3"/>
    <property type="match status" value="1"/>
</dbReference>
<dbReference type="SUPFAM" id="SSF54680">
    <property type="entry name" value="Pyrimidine nucleoside phosphorylase C-terminal domain"/>
    <property type="match status" value="1"/>
</dbReference>
<evidence type="ECO:0000256" key="5">
    <source>
        <dbReference type="ARBA" id="ARBA00011738"/>
    </source>
</evidence>
<dbReference type="InterPro" id="IPR000312">
    <property type="entry name" value="Glycosyl_Trfase_fam3"/>
</dbReference>
<dbReference type="InterPro" id="IPR000053">
    <property type="entry name" value="Thymidine/pyrmidine_PPase"/>
</dbReference>
<dbReference type="PIRSF" id="PIRSF000478">
    <property type="entry name" value="TP_PyNP"/>
    <property type="match status" value="1"/>
</dbReference>
<evidence type="ECO:0000256" key="6">
    <source>
        <dbReference type="ARBA" id="ARBA00011889"/>
    </source>
</evidence>
<dbReference type="InterPro" id="IPR017459">
    <property type="entry name" value="Glycosyl_Trfase_fam3_N_dom"/>
</dbReference>
<comment type="similarity">
    <text evidence="4">Belongs to the thymidine/pyrimidine-nucleoside phosphorylase family.</text>
</comment>
<feature type="domain" description="Pyrimidine nucleoside phosphorylase C-terminal" evidence="12">
    <location>
        <begin position="345"/>
        <end position="418"/>
    </location>
</feature>
<evidence type="ECO:0000313" key="14">
    <source>
        <dbReference type="Proteomes" id="UP001595880"/>
    </source>
</evidence>
<dbReference type="InterPro" id="IPR013102">
    <property type="entry name" value="PYNP_C"/>
</dbReference>
<dbReference type="Gene3D" id="3.90.1170.30">
    <property type="entry name" value="Pyrimidine nucleoside phosphorylase-like, C-terminal domain"/>
    <property type="match status" value="1"/>
</dbReference>
<proteinExistence type="inferred from homology"/>
<dbReference type="Proteomes" id="UP001595880">
    <property type="component" value="Unassembled WGS sequence"/>
</dbReference>
<dbReference type="NCBIfam" id="TIGR02644">
    <property type="entry name" value="Y_phosphoryl"/>
    <property type="match status" value="1"/>
</dbReference>
<evidence type="ECO:0000256" key="1">
    <source>
        <dbReference type="ARBA" id="ARBA00001066"/>
    </source>
</evidence>
<dbReference type="Gene3D" id="1.20.970.10">
    <property type="entry name" value="Transferase, Pyrimidine Nucleoside Phosphorylase, Chain C"/>
    <property type="match status" value="1"/>
</dbReference>
<comment type="caution">
    <text evidence="13">The sequence shown here is derived from an EMBL/GenBank/DDBJ whole genome shotgun (WGS) entry which is preliminary data.</text>
</comment>
<dbReference type="RefSeq" id="WP_390197967.1">
    <property type="nucleotide sequence ID" value="NZ_JBHSDV010000001.1"/>
</dbReference>
<evidence type="ECO:0000256" key="2">
    <source>
        <dbReference type="ARBA" id="ARBA00001958"/>
    </source>
</evidence>
<comment type="function">
    <text evidence="3">Catalyzes phosphorolysis of the pyrimidine nucleosides uridine, thymidine and 2'-deoxyuridine with the formation of the corresponding pyrimidine base and ribose-1-phosphate.</text>
</comment>
<evidence type="ECO:0000256" key="10">
    <source>
        <dbReference type="ARBA" id="ARBA00048453"/>
    </source>
</evidence>
<keyword evidence="9 13" id="KW-0808">Transferase</keyword>
<evidence type="ECO:0000259" key="12">
    <source>
        <dbReference type="SMART" id="SM00941"/>
    </source>
</evidence>
<dbReference type="NCBIfam" id="NF004747">
    <property type="entry name" value="PRK06078.1"/>
    <property type="match status" value="1"/>
</dbReference>
<keyword evidence="14" id="KW-1185">Reference proteome</keyword>
<dbReference type="SMART" id="SM00941">
    <property type="entry name" value="PYNP_C"/>
    <property type="match status" value="1"/>
</dbReference>
<dbReference type="PANTHER" id="PTHR10515:SF0">
    <property type="entry name" value="THYMIDINE PHOSPHORYLASE"/>
    <property type="match status" value="1"/>
</dbReference>
<keyword evidence="8 13" id="KW-0328">Glycosyltransferase</keyword>
<dbReference type="InterPro" id="IPR036320">
    <property type="entry name" value="Glycosyl_Trfase_fam3_N_dom_sf"/>
</dbReference>
<protein>
    <recommendedName>
        <fullName evidence="7">Pyrimidine-nucleoside phosphorylase</fullName>
        <ecNumber evidence="6">2.4.2.2</ecNumber>
    </recommendedName>
</protein>
<organism evidence="13 14">
    <name type="scientific">Gracilibacillus marinus</name>
    <dbReference type="NCBI Taxonomy" id="630535"/>
    <lineage>
        <taxon>Bacteria</taxon>
        <taxon>Bacillati</taxon>
        <taxon>Bacillota</taxon>
        <taxon>Bacilli</taxon>
        <taxon>Bacillales</taxon>
        <taxon>Bacillaceae</taxon>
        <taxon>Gracilibacillus</taxon>
    </lineage>
</organism>
<dbReference type="Pfam" id="PF02885">
    <property type="entry name" value="Glycos_trans_3N"/>
    <property type="match status" value="1"/>
</dbReference>
<dbReference type="InterPro" id="IPR035902">
    <property type="entry name" value="Nuc_phospho_transferase"/>
</dbReference>
<dbReference type="InterPro" id="IPR017872">
    <property type="entry name" value="Pyrmidine_PPase_CS"/>
</dbReference>
<comment type="catalytic activity">
    <reaction evidence="1">
        <text>2'-deoxyuridine + phosphate = 2-deoxy-alpha-D-ribose 1-phosphate + uracil</text>
        <dbReference type="Rhea" id="RHEA:22824"/>
        <dbReference type="ChEBI" id="CHEBI:16450"/>
        <dbReference type="ChEBI" id="CHEBI:17568"/>
        <dbReference type="ChEBI" id="CHEBI:43474"/>
        <dbReference type="ChEBI" id="CHEBI:57259"/>
        <dbReference type="EC" id="2.4.2.2"/>
    </reaction>
</comment>